<keyword evidence="5" id="KW-0186">Copper</keyword>
<dbReference type="Gene3D" id="1.10.1280.10">
    <property type="entry name" value="Di-copper center containing domain from catechol oxidase"/>
    <property type="match status" value="1"/>
</dbReference>
<sequence>MGINLHHWHWHLVYPFEADMSVVNKDRRGELFYYMHQQIIARYNFERLSHKMKRVERFIDWRAPIKEAYFPKLDSLVASRPWPARVANQKISDLRRELDQVVQDIDELERWRDRIFGAIEAGEVRGKDGKMIDLLGSNGIDVLGNMIESSILSPNRDFYGDLHNMGHVFISYIHDPDHRHLEPFGVMGDSATAMRDPIFYRWHAYIDSMFQQLKGRLPRYEENQV</sequence>
<dbReference type="GO" id="GO:0006582">
    <property type="term" value="P:melanin metabolic process"/>
    <property type="evidence" value="ECO:0007669"/>
    <property type="project" value="UniProtKB-ARBA"/>
</dbReference>
<evidence type="ECO:0000259" key="9">
    <source>
        <dbReference type="PROSITE" id="PS00498"/>
    </source>
</evidence>
<keyword evidence="4" id="KW-0560">Oxidoreductase</keyword>
<evidence type="ECO:0000256" key="3">
    <source>
        <dbReference type="ARBA" id="ARBA00022723"/>
    </source>
</evidence>
<dbReference type="Proteomes" id="UP000410492">
    <property type="component" value="Unassembled WGS sequence"/>
</dbReference>
<dbReference type="InterPro" id="IPR008922">
    <property type="entry name" value="Di-copper_centre_dom_sf"/>
</dbReference>
<evidence type="ECO:0000256" key="6">
    <source>
        <dbReference type="ARBA" id="ARBA00023033"/>
    </source>
</evidence>
<dbReference type="PANTHER" id="PTHR11511:SF4">
    <property type="entry name" value="PHENOLOXIDASE 2-RELATED"/>
    <property type="match status" value="1"/>
</dbReference>
<evidence type="ECO:0000256" key="8">
    <source>
        <dbReference type="SAM" id="Coils"/>
    </source>
</evidence>
<dbReference type="InterPro" id="IPR002227">
    <property type="entry name" value="Tyrosinase_Cu-bd"/>
</dbReference>
<keyword evidence="11" id="KW-1185">Reference proteome</keyword>
<evidence type="ECO:0000256" key="2">
    <source>
        <dbReference type="ARBA" id="ARBA00009928"/>
    </source>
</evidence>
<feature type="domain" description="Tyrosinase copper-binding" evidence="9">
    <location>
        <begin position="196"/>
        <end position="207"/>
    </location>
</feature>
<dbReference type="Pfam" id="PF00372">
    <property type="entry name" value="Hemocyanin_M"/>
    <property type="match status" value="1"/>
</dbReference>
<name>A0A653DER3_CALMS</name>
<feature type="coiled-coil region" evidence="8">
    <location>
        <begin position="84"/>
        <end position="111"/>
    </location>
</feature>
<keyword evidence="7" id="KW-1015">Disulfide bond</keyword>
<evidence type="ECO:0000313" key="10">
    <source>
        <dbReference type="EMBL" id="VEN58682.1"/>
    </source>
</evidence>
<dbReference type="PROSITE" id="PS00210">
    <property type="entry name" value="HEMOCYANIN_2"/>
    <property type="match status" value="1"/>
</dbReference>
<comment type="similarity">
    <text evidence="2">Belongs to the tyrosinase family.</text>
</comment>
<dbReference type="GO" id="GO:0005576">
    <property type="term" value="C:extracellular region"/>
    <property type="evidence" value="ECO:0007669"/>
    <property type="project" value="UniProtKB-ARBA"/>
</dbReference>
<dbReference type="EMBL" id="CAACVG010011725">
    <property type="protein sequence ID" value="VEN58682.1"/>
    <property type="molecule type" value="Genomic_DNA"/>
</dbReference>
<organism evidence="10 11">
    <name type="scientific">Callosobruchus maculatus</name>
    <name type="common">Southern cowpea weevil</name>
    <name type="synonym">Pulse bruchid</name>
    <dbReference type="NCBI Taxonomy" id="64391"/>
    <lineage>
        <taxon>Eukaryota</taxon>
        <taxon>Metazoa</taxon>
        <taxon>Ecdysozoa</taxon>
        <taxon>Arthropoda</taxon>
        <taxon>Hexapoda</taxon>
        <taxon>Insecta</taxon>
        <taxon>Pterygota</taxon>
        <taxon>Neoptera</taxon>
        <taxon>Endopterygota</taxon>
        <taxon>Coleoptera</taxon>
        <taxon>Polyphaga</taxon>
        <taxon>Cucujiformia</taxon>
        <taxon>Chrysomeloidea</taxon>
        <taxon>Chrysomelidae</taxon>
        <taxon>Bruchinae</taxon>
        <taxon>Bruchini</taxon>
        <taxon>Callosobruchus</taxon>
    </lineage>
</organism>
<dbReference type="PANTHER" id="PTHR11511">
    <property type="entry name" value="LARVAL STORAGE PROTEIN/PHENOLOXIDASE"/>
    <property type="match status" value="1"/>
</dbReference>
<protein>
    <recommendedName>
        <fullName evidence="9">Tyrosinase copper-binding domain-containing protein</fullName>
    </recommendedName>
</protein>
<dbReference type="GO" id="GO:0046872">
    <property type="term" value="F:metal ion binding"/>
    <property type="evidence" value="ECO:0007669"/>
    <property type="project" value="UniProtKB-KW"/>
</dbReference>
<keyword evidence="8" id="KW-0175">Coiled coil</keyword>
<proteinExistence type="inferred from homology"/>
<dbReference type="OrthoDB" id="8119704at2759"/>
<dbReference type="SUPFAM" id="SSF48056">
    <property type="entry name" value="Di-copper centre-containing domain"/>
    <property type="match status" value="1"/>
</dbReference>
<evidence type="ECO:0000256" key="5">
    <source>
        <dbReference type="ARBA" id="ARBA00023008"/>
    </source>
</evidence>
<evidence type="ECO:0000256" key="1">
    <source>
        <dbReference type="ARBA" id="ARBA00001973"/>
    </source>
</evidence>
<reference evidence="10 11" key="1">
    <citation type="submission" date="2019-01" db="EMBL/GenBank/DDBJ databases">
        <authorList>
            <person name="Sayadi A."/>
        </authorList>
    </citation>
    <scope>NUCLEOTIDE SEQUENCE [LARGE SCALE GENOMIC DNA]</scope>
</reference>
<dbReference type="PROSITE" id="PS00498">
    <property type="entry name" value="TYROSINASE_2"/>
    <property type="match status" value="1"/>
</dbReference>
<evidence type="ECO:0000256" key="7">
    <source>
        <dbReference type="ARBA" id="ARBA00023157"/>
    </source>
</evidence>
<evidence type="ECO:0000256" key="4">
    <source>
        <dbReference type="ARBA" id="ARBA00023002"/>
    </source>
</evidence>
<dbReference type="GO" id="GO:0004503">
    <property type="term" value="F:tyrosinase activity"/>
    <property type="evidence" value="ECO:0007669"/>
    <property type="project" value="UniProtKB-ARBA"/>
</dbReference>
<feature type="non-terminal residue" evidence="10">
    <location>
        <position position="225"/>
    </location>
</feature>
<gene>
    <name evidence="10" type="ORF">CALMAC_LOCUS16980</name>
</gene>
<dbReference type="InterPro" id="IPR013788">
    <property type="entry name" value="Hemocyanin/hexamerin"/>
</dbReference>
<dbReference type="InterPro" id="IPR000896">
    <property type="entry name" value="Hemocyanin/hexamerin_mid_dom"/>
</dbReference>
<accession>A0A653DER3</accession>
<dbReference type="PRINTS" id="PR00187">
    <property type="entry name" value="HAEMOCYANIN"/>
</dbReference>
<comment type="cofactor">
    <cofactor evidence="1">
        <name>Cu(2+)</name>
        <dbReference type="ChEBI" id="CHEBI:29036"/>
    </cofactor>
</comment>
<dbReference type="AlphaFoldDB" id="A0A653DER3"/>
<evidence type="ECO:0000313" key="11">
    <source>
        <dbReference type="Proteomes" id="UP000410492"/>
    </source>
</evidence>
<keyword evidence="3" id="KW-0479">Metal-binding</keyword>
<keyword evidence="6" id="KW-0503">Monooxygenase</keyword>